<proteinExistence type="predicted"/>
<dbReference type="EMBL" id="DF847117">
    <property type="protein sequence ID" value="GAT51290.1"/>
    <property type="molecule type" value="Genomic_DNA"/>
</dbReference>
<evidence type="ECO:0000313" key="1">
    <source>
        <dbReference type="EMBL" id="GAT51290.1"/>
    </source>
</evidence>
<keyword evidence="2" id="KW-1185">Reference proteome</keyword>
<evidence type="ECO:0000313" key="2">
    <source>
        <dbReference type="Proteomes" id="UP000815677"/>
    </source>
</evidence>
<gene>
    <name evidence="1" type="ORF">MCHLO_08442</name>
</gene>
<name>A0ABQ0LJL1_MYCCL</name>
<reference evidence="1" key="1">
    <citation type="submission" date="2014-09" db="EMBL/GenBank/DDBJ databases">
        <title>Genome sequence of the luminous mushroom Mycena chlorophos for searching fungal bioluminescence genes.</title>
        <authorList>
            <person name="Tanaka Y."/>
            <person name="Kasuga D."/>
            <person name="Oba Y."/>
            <person name="Hase S."/>
            <person name="Sato K."/>
            <person name="Oba Y."/>
            <person name="Sakakibara Y."/>
        </authorList>
    </citation>
    <scope>NUCLEOTIDE SEQUENCE</scope>
</reference>
<sequence>MAQSTRTLLLRREERPGARRGIDGMSTNNPCALDLGRNQGLKDGNTVADSVSVNSRKPCGPCPLRHRFILVIQTSIATNSTST</sequence>
<accession>A0ABQ0LJL1</accession>
<dbReference type="Proteomes" id="UP000815677">
    <property type="component" value="Unassembled WGS sequence"/>
</dbReference>
<protein>
    <submittedName>
        <fullName evidence="1">Uncharacterized protein</fullName>
    </submittedName>
</protein>
<organism evidence="1 2">
    <name type="scientific">Mycena chlorophos</name>
    <name type="common">Agaric fungus</name>
    <name type="synonym">Agaricus chlorophos</name>
    <dbReference type="NCBI Taxonomy" id="658473"/>
    <lineage>
        <taxon>Eukaryota</taxon>
        <taxon>Fungi</taxon>
        <taxon>Dikarya</taxon>
        <taxon>Basidiomycota</taxon>
        <taxon>Agaricomycotina</taxon>
        <taxon>Agaricomycetes</taxon>
        <taxon>Agaricomycetidae</taxon>
        <taxon>Agaricales</taxon>
        <taxon>Marasmiineae</taxon>
        <taxon>Mycenaceae</taxon>
        <taxon>Mycena</taxon>
    </lineage>
</organism>